<dbReference type="AlphaFoldDB" id="A5N6A1"/>
<dbReference type="GO" id="GO:0031460">
    <property type="term" value="P:glycine betaine transport"/>
    <property type="evidence" value="ECO:0007669"/>
    <property type="project" value="TreeGrafter"/>
</dbReference>
<dbReference type="PROSITE" id="PS51257">
    <property type="entry name" value="PROKAR_LIPOPROTEIN"/>
    <property type="match status" value="1"/>
</dbReference>
<keyword evidence="4" id="KW-0472">Membrane</keyword>
<comment type="subcellular location">
    <subcellularLocation>
        <location evidence="1">Cell membrane</location>
    </subcellularLocation>
</comment>
<dbReference type="Gene3D" id="3.10.105.10">
    <property type="entry name" value="Dipeptide-binding Protein, Domain 3"/>
    <property type="match status" value="2"/>
</dbReference>
<feature type="domain" description="ABC-type glycine betaine transport system substrate-binding" evidence="5">
    <location>
        <begin position="41"/>
        <end position="286"/>
    </location>
</feature>
<name>A5N6A1_CLOK5</name>
<dbReference type="GO" id="GO:0043190">
    <property type="term" value="C:ATP-binding cassette (ABC) transporter complex"/>
    <property type="evidence" value="ECO:0007669"/>
    <property type="project" value="InterPro"/>
</dbReference>
<keyword evidence="3" id="KW-1003">Cell membrane</keyword>
<dbReference type="KEGG" id="ckl:CKL_0779"/>
<evidence type="ECO:0000256" key="3">
    <source>
        <dbReference type="ARBA" id="ARBA00022475"/>
    </source>
</evidence>
<evidence type="ECO:0000313" key="7">
    <source>
        <dbReference type="Proteomes" id="UP000002411"/>
    </source>
</evidence>
<reference evidence="6 7" key="1">
    <citation type="journal article" date="2008" name="Proc. Natl. Acad. Sci. U.S.A.">
        <title>The genome of Clostridium kluyveri, a strict anaerobe with unique metabolic features.</title>
        <authorList>
            <person name="Seedorf H."/>
            <person name="Fricke W.F."/>
            <person name="Veith B."/>
            <person name="Brueggemann H."/>
            <person name="Liesegang H."/>
            <person name="Strittmatter A."/>
            <person name="Miethke M."/>
            <person name="Buckel W."/>
            <person name="Hinderberger J."/>
            <person name="Li F."/>
            <person name="Hagemeier C."/>
            <person name="Thauer R.K."/>
            <person name="Gottschalk G."/>
        </authorList>
    </citation>
    <scope>NUCLEOTIDE SEQUENCE [LARGE SCALE GENOMIC DNA]</scope>
    <source>
        <strain evidence="7">ATCC 8527 / DSM 555 / NCIMB 10680</strain>
    </source>
</reference>
<gene>
    <name evidence="6" type="primary">proX</name>
    <name evidence="6" type="ordered locus">CKL_0779</name>
</gene>
<dbReference type="PANTHER" id="PTHR47737:SF1">
    <property type="entry name" value="GLYCINE BETAINE_PROLINE BETAINE TRANSPORT SYSTEM PERMEASE PROTEIN PROW"/>
    <property type="match status" value="1"/>
</dbReference>
<keyword evidence="2" id="KW-0813">Transport</keyword>
<dbReference type="eggNOG" id="COG2113">
    <property type="taxonomic scope" value="Bacteria"/>
</dbReference>
<dbReference type="PANTHER" id="PTHR47737">
    <property type="entry name" value="GLYCINE BETAINE/PROLINE BETAINE TRANSPORT SYSTEM PERMEASE PROTEIN PROW"/>
    <property type="match status" value="1"/>
</dbReference>
<accession>A5N6A1</accession>
<keyword evidence="7" id="KW-1185">Reference proteome</keyword>
<dbReference type="Gene3D" id="3.40.190.100">
    <property type="entry name" value="Glycine betaine-binding periplasmic protein, domain 2"/>
    <property type="match status" value="1"/>
</dbReference>
<organism evidence="6 7">
    <name type="scientific">Clostridium kluyveri (strain ATCC 8527 / DSM 555 / NBRC 12016 / NCIMB 10680 / K1)</name>
    <dbReference type="NCBI Taxonomy" id="431943"/>
    <lineage>
        <taxon>Bacteria</taxon>
        <taxon>Bacillati</taxon>
        <taxon>Bacillota</taxon>
        <taxon>Clostridia</taxon>
        <taxon>Eubacteriales</taxon>
        <taxon>Clostridiaceae</taxon>
        <taxon>Clostridium</taxon>
    </lineage>
</organism>
<sequence length="299" mass="33414">MMNKKLKKIVVLAFSIILIIGALSGCGNTIGDTNDKESKRTVKLVYVNWAEGIAMTNLVSAILQDKMGYKVDMKQGDVGMVFTSLSSGDMDVFLDGWLPLTHKDYMDKYKGKLDNLGVNFENAKIGLVVPSYMNINSIEELNGIKDELGGKIVGIDAGAGIMKVTNKAIKEYNLNYELLEGSGATMTAMLKKAEDKKEPIVVTGWKPHWKFATWDLKFLDDPKGVFGETENIYTITRTGFEKDMPEVAQFLKNFKMNDQQLGSLMGDIKDNDSKKPIDVAREWMKNNEELVNSWVPKSE</sequence>
<evidence type="ECO:0000256" key="2">
    <source>
        <dbReference type="ARBA" id="ARBA00022448"/>
    </source>
</evidence>
<dbReference type="InterPro" id="IPR007210">
    <property type="entry name" value="ABC_Gly_betaine_transp_sub-bd"/>
</dbReference>
<dbReference type="STRING" id="431943.CKL_0779"/>
<dbReference type="GO" id="GO:0015871">
    <property type="term" value="P:choline transport"/>
    <property type="evidence" value="ECO:0007669"/>
    <property type="project" value="TreeGrafter"/>
</dbReference>
<dbReference type="GO" id="GO:0005275">
    <property type="term" value="F:amine transmembrane transporter activity"/>
    <property type="evidence" value="ECO:0007669"/>
    <property type="project" value="TreeGrafter"/>
</dbReference>
<evidence type="ECO:0000313" key="6">
    <source>
        <dbReference type="EMBL" id="EDK32832.1"/>
    </source>
</evidence>
<proteinExistence type="predicted"/>
<evidence type="ECO:0000256" key="4">
    <source>
        <dbReference type="ARBA" id="ARBA00023136"/>
    </source>
</evidence>
<evidence type="ECO:0000259" key="5">
    <source>
        <dbReference type="Pfam" id="PF04069"/>
    </source>
</evidence>
<dbReference type="SUPFAM" id="SSF53850">
    <property type="entry name" value="Periplasmic binding protein-like II"/>
    <property type="match status" value="1"/>
</dbReference>
<evidence type="ECO:0000256" key="1">
    <source>
        <dbReference type="ARBA" id="ARBA00004236"/>
    </source>
</evidence>
<dbReference type="EMBL" id="CP000673">
    <property type="protein sequence ID" value="EDK32832.1"/>
    <property type="molecule type" value="Genomic_DNA"/>
</dbReference>
<dbReference type="HOGENOM" id="CLU_008673_1_0_9"/>
<dbReference type="CDD" id="cd13639">
    <property type="entry name" value="PBP2_OpuAC_like"/>
    <property type="match status" value="1"/>
</dbReference>
<protein>
    <submittedName>
        <fullName evidence="6">ProX</fullName>
    </submittedName>
</protein>
<dbReference type="GO" id="GO:0015226">
    <property type="term" value="F:carnitine transmembrane transporter activity"/>
    <property type="evidence" value="ECO:0007669"/>
    <property type="project" value="TreeGrafter"/>
</dbReference>
<dbReference type="Pfam" id="PF04069">
    <property type="entry name" value="OpuAC"/>
    <property type="match status" value="1"/>
</dbReference>
<dbReference type="Proteomes" id="UP000002411">
    <property type="component" value="Chromosome"/>
</dbReference>